<dbReference type="EMBL" id="QUSL01000005">
    <property type="protein sequence ID" value="RGD86557.1"/>
    <property type="molecule type" value="Genomic_DNA"/>
</dbReference>
<organism evidence="1 2">
    <name type="scientific">Thomasclavelia ramosa</name>
    <dbReference type="NCBI Taxonomy" id="1547"/>
    <lineage>
        <taxon>Bacteria</taxon>
        <taxon>Bacillati</taxon>
        <taxon>Bacillota</taxon>
        <taxon>Erysipelotrichia</taxon>
        <taxon>Erysipelotrichales</taxon>
        <taxon>Coprobacillaceae</taxon>
        <taxon>Thomasclavelia</taxon>
    </lineage>
</organism>
<dbReference type="AlphaFoldDB" id="A0A3E3EFA6"/>
<sequence length="126" mass="14975">MSEFIIYGRLDGLNEYTSANRSNRYKGSQMKLKNESIVIEAIKRYQLNKIKKYPIKLKITWYEKNKRRDVDNITFATKFIQDALVKQGILIDDGQKYINKISHDVQVDKEYPRIEVELIENGYSRH</sequence>
<dbReference type="Gene3D" id="3.30.1330.70">
    <property type="entry name" value="Holliday junction resolvase RusA"/>
    <property type="match status" value="1"/>
</dbReference>
<dbReference type="GO" id="GO:0000287">
    <property type="term" value="F:magnesium ion binding"/>
    <property type="evidence" value="ECO:0007669"/>
    <property type="project" value="InterPro"/>
</dbReference>
<dbReference type="GO" id="GO:0006281">
    <property type="term" value="P:DNA repair"/>
    <property type="evidence" value="ECO:0007669"/>
    <property type="project" value="InterPro"/>
</dbReference>
<reference evidence="1 2" key="1">
    <citation type="submission" date="2018-08" db="EMBL/GenBank/DDBJ databases">
        <title>A genome reference for cultivated species of the human gut microbiota.</title>
        <authorList>
            <person name="Zou Y."/>
            <person name="Xue W."/>
            <person name="Luo G."/>
        </authorList>
    </citation>
    <scope>NUCLEOTIDE SEQUENCE [LARGE SCALE GENOMIC DNA]</scope>
    <source>
        <strain evidence="1 2">OM06-4</strain>
    </source>
</reference>
<comment type="caution">
    <text evidence="1">The sequence shown here is derived from an EMBL/GenBank/DDBJ whole genome shotgun (WGS) entry which is preliminary data.</text>
</comment>
<dbReference type="GO" id="GO:0006310">
    <property type="term" value="P:DNA recombination"/>
    <property type="evidence" value="ECO:0007669"/>
    <property type="project" value="InterPro"/>
</dbReference>
<dbReference type="InterPro" id="IPR036614">
    <property type="entry name" value="RusA-like_sf"/>
</dbReference>
<dbReference type="Proteomes" id="UP000261032">
    <property type="component" value="Unassembled WGS sequence"/>
</dbReference>
<dbReference type="RefSeq" id="WP_117580836.1">
    <property type="nucleotide sequence ID" value="NZ_QUSL01000005.1"/>
</dbReference>
<gene>
    <name evidence="1" type="ORF">DXB93_05180</name>
</gene>
<accession>A0A3E3EFA6</accession>
<evidence type="ECO:0000313" key="1">
    <source>
        <dbReference type="EMBL" id="RGD86557.1"/>
    </source>
</evidence>
<evidence type="ECO:0000313" key="2">
    <source>
        <dbReference type="Proteomes" id="UP000261032"/>
    </source>
</evidence>
<proteinExistence type="predicted"/>
<protein>
    <submittedName>
        <fullName evidence="1">Uncharacterized protein</fullName>
    </submittedName>
</protein>
<name>A0A3E3EFA6_9FIRM</name>
<dbReference type="SUPFAM" id="SSF103084">
    <property type="entry name" value="Holliday junction resolvase RusA"/>
    <property type="match status" value="1"/>
</dbReference>